<dbReference type="RefSeq" id="WP_146323901.1">
    <property type="nucleotide sequence ID" value="NZ_BAABLR010000005.1"/>
</dbReference>
<proteinExistence type="predicted"/>
<evidence type="ECO:0000259" key="1">
    <source>
        <dbReference type="Pfam" id="PF02698"/>
    </source>
</evidence>
<reference evidence="2 3" key="1">
    <citation type="submission" date="2019-08" db="EMBL/GenBank/DDBJ databases">
        <authorList>
            <person name="Lei W."/>
        </authorList>
    </citation>
    <scope>NUCLEOTIDE SEQUENCE [LARGE SCALE GENOMIC DNA]</scope>
    <source>
        <strain evidence="2 3">CCUG 58627</strain>
    </source>
</reference>
<accession>A0A5C5ULZ3</accession>
<dbReference type="InterPro" id="IPR003848">
    <property type="entry name" value="DUF218"/>
</dbReference>
<dbReference type="Gene3D" id="3.40.50.620">
    <property type="entry name" value="HUPs"/>
    <property type="match status" value="1"/>
</dbReference>
<evidence type="ECO:0000313" key="3">
    <source>
        <dbReference type="Proteomes" id="UP000320791"/>
    </source>
</evidence>
<sequence length="146" mass="16281">MSTPVVILGCRPGPALDRRLEAALPHIGHCVVVTGYGEAPYMRDWLVARGVPLEAIILEEHATSTNENLERVHALLGGGGWLVVTNTYHLPRVRLWAWHHKIPMRVVGAPTPRNVLAKHLAREALAFLHSGARVIWRRWVAYQRGG</sequence>
<keyword evidence="3" id="KW-1185">Reference proteome</keyword>
<dbReference type="AlphaFoldDB" id="A0A5C5ULZ3"/>
<dbReference type="PANTHER" id="PTHR30336:SF20">
    <property type="entry name" value="DUF218 DOMAIN-CONTAINING PROTEIN"/>
    <property type="match status" value="1"/>
</dbReference>
<dbReference type="InterPro" id="IPR014729">
    <property type="entry name" value="Rossmann-like_a/b/a_fold"/>
</dbReference>
<dbReference type="GO" id="GO:0005886">
    <property type="term" value="C:plasma membrane"/>
    <property type="evidence" value="ECO:0007669"/>
    <property type="project" value="TreeGrafter"/>
</dbReference>
<comment type="caution">
    <text evidence="2">The sequence shown here is derived from an EMBL/GenBank/DDBJ whole genome shotgun (WGS) entry which is preliminary data.</text>
</comment>
<evidence type="ECO:0000313" key="2">
    <source>
        <dbReference type="EMBL" id="TWT26837.1"/>
    </source>
</evidence>
<gene>
    <name evidence="2" type="ORF">FRX94_04345</name>
</gene>
<dbReference type="PANTHER" id="PTHR30336">
    <property type="entry name" value="INNER MEMBRANE PROTEIN, PROBABLE PERMEASE"/>
    <property type="match status" value="1"/>
</dbReference>
<feature type="domain" description="DUF218" evidence="1">
    <location>
        <begin position="5"/>
        <end position="121"/>
    </location>
</feature>
<dbReference type="Pfam" id="PF02698">
    <property type="entry name" value="DUF218"/>
    <property type="match status" value="1"/>
</dbReference>
<dbReference type="OrthoDB" id="4416534at2"/>
<protein>
    <submittedName>
        <fullName evidence="2">YdcF family protein</fullName>
    </submittedName>
</protein>
<name>A0A5C5ULZ3_9CORY</name>
<organism evidence="2 3">
    <name type="scientific">Corynebacterium canis</name>
    <dbReference type="NCBI Taxonomy" id="679663"/>
    <lineage>
        <taxon>Bacteria</taxon>
        <taxon>Bacillati</taxon>
        <taxon>Actinomycetota</taxon>
        <taxon>Actinomycetes</taxon>
        <taxon>Mycobacteriales</taxon>
        <taxon>Corynebacteriaceae</taxon>
        <taxon>Corynebacterium</taxon>
    </lineage>
</organism>
<dbReference type="EMBL" id="VOHM01000006">
    <property type="protein sequence ID" value="TWT26837.1"/>
    <property type="molecule type" value="Genomic_DNA"/>
</dbReference>
<dbReference type="CDD" id="cd06259">
    <property type="entry name" value="YdcF-like"/>
    <property type="match status" value="1"/>
</dbReference>
<dbReference type="InterPro" id="IPR051599">
    <property type="entry name" value="Cell_Envelope_Assoc"/>
</dbReference>
<dbReference type="Proteomes" id="UP000320791">
    <property type="component" value="Unassembled WGS sequence"/>
</dbReference>